<comment type="subcellular location">
    <subcellularLocation>
        <location evidence="1">Cell inner membrane</location>
        <topology evidence="1">Multi-pass membrane protein</topology>
    </subcellularLocation>
    <subcellularLocation>
        <location evidence="9">Cell membrane</location>
        <topology evidence="9">Multi-pass membrane protein</topology>
    </subcellularLocation>
</comment>
<comment type="similarity">
    <text evidence="2 8">Belongs to the peptidase A24 family.</text>
</comment>
<dbReference type="PRINTS" id="PR00864">
    <property type="entry name" value="PREPILNPTASE"/>
</dbReference>
<evidence type="ECO:0000256" key="6">
    <source>
        <dbReference type="ARBA" id="ARBA00022989"/>
    </source>
</evidence>
<feature type="transmembrane region" description="Helical" evidence="10">
    <location>
        <begin position="136"/>
        <end position="154"/>
    </location>
</feature>
<feature type="transmembrane region" description="Helical" evidence="10">
    <location>
        <begin position="6"/>
        <end position="28"/>
    </location>
</feature>
<feature type="transmembrane region" description="Helical" evidence="10">
    <location>
        <begin position="204"/>
        <end position="230"/>
    </location>
</feature>
<comment type="caution">
    <text evidence="13">The sequence shown here is derived from an EMBL/GenBank/DDBJ whole genome shotgun (WGS) entry which is preliminary data.</text>
</comment>
<keyword evidence="5 9" id="KW-0812">Transmembrane</keyword>
<evidence type="ECO:0000256" key="1">
    <source>
        <dbReference type="ARBA" id="ARBA00004429"/>
    </source>
</evidence>
<evidence type="ECO:0000256" key="2">
    <source>
        <dbReference type="ARBA" id="ARBA00005801"/>
    </source>
</evidence>
<dbReference type="Proteomes" id="UP001621714">
    <property type="component" value="Unassembled WGS sequence"/>
</dbReference>
<keyword evidence="6 10" id="KW-1133">Transmembrane helix</keyword>
<feature type="transmembrane region" description="Helical" evidence="10">
    <location>
        <begin position="242"/>
        <end position="263"/>
    </location>
</feature>
<evidence type="ECO:0000256" key="10">
    <source>
        <dbReference type="SAM" id="Phobius"/>
    </source>
</evidence>
<sequence>MLISSLAPLMGLFLFGLIIGSFLNVVIYRLPLQMRRAWGETDLPEMNIAWPASHCPSCQTPLRWWHNLPLISWLTLKGHCGFCAADIPLRYPLIELSAGLLAVLLVAQLGWGWTSFAWVAWSWVLLTLLMIDWQEYLLPDVLTLPLLWAGLILHWLTGSNLEFDQAFLGAILGYLSLWSLYWLFKLLTGREGMGFGDFKLLAALGAWLGAPALLPIIMLSALSGLLLALLIKLKKQWQNQPLAFGPHLILAALAVKLGGWPLMEALQLGDWLRLTGWAF</sequence>
<evidence type="ECO:0000256" key="9">
    <source>
        <dbReference type="RuleBase" id="RU003794"/>
    </source>
</evidence>
<evidence type="ECO:0000256" key="8">
    <source>
        <dbReference type="RuleBase" id="RU003793"/>
    </source>
</evidence>
<evidence type="ECO:0000256" key="4">
    <source>
        <dbReference type="ARBA" id="ARBA00022519"/>
    </source>
</evidence>
<feature type="domain" description="Prepilin type IV endopeptidase peptidase" evidence="11">
    <location>
        <begin position="122"/>
        <end position="229"/>
    </location>
</feature>
<evidence type="ECO:0000256" key="3">
    <source>
        <dbReference type="ARBA" id="ARBA00022475"/>
    </source>
</evidence>
<dbReference type="InterPro" id="IPR014032">
    <property type="entry name" value="Peptidase_A24A_bac"/>
</dbReference>
<keyword evidence="9" id="KW-0808">Transferase</keyword>
<dbReference type="Pfam" id="PF06750">
    <property type="entry name" value="A24_N_bact"/>
    <property type="match status" value="1"/>
</dbReference>
<dbReference type="EC" id="3.4.23.43" evidence="9"/>
<dbReference type="EC" id="2.1.1.-" evidence="9"/>
<keyword evidence="9" id="KW-0489">Methyltransferase</keyword>
<evidence type="ECO:0000256" key="7">
    <source>
        <dbReference type="ARBA" id="ARBA00023136"/>
    </source>
</evidence>
<dbReference type="Gene3D" id="1.20.120.1220">
    <property type="match status" value="1"/>
</dbReference>
<keyword evidence="9" id="KW-0645">Protease</keyword>
<keyword evidence="9" id="KW-0378">Hydrolase</keyword>
<evidence type="ECO:0000256" key="5">
    <source>
        <dbReference type="ARBA" id="ARBA00022692"/>
    </source>
</evidence>
<dbReference type="InterPro" id="IPR000045">
    <property type="entry name" value="Prepilin_IV_endopep_pep"/>
</dbReference>
<dbReference type="Pfam" id="PF01478">
    <property type="entry name" value="Peptidase_A24"/>
    <property type="match status" value="1"/>
</dbReference>
<keyword evidence="3" id="KW-1003">Cell membrane</keyword>
<reference evidence="13 14" key="1">
    <citation type="submission" date="2024-02" db="EMBL/GenBank/DDBJ databases">
        <title>Marinospirillum sp. MEB 164 isolated from Lonar lake sediment.</title>
        <authorList>
            <person name="Joshi A."/>
            <person name="Thite S."/>
        </authorList>
    </citation>
    <scope>NUCLEOTIDE SEQUENCE [LARGE SCALE GENOMIC DNA]</scope>
    <source>
        <strain evidence="13 14">MEB164</strain>
    </source>
</reference>
<comment type="function">
    <text evidence="9">Plays an essential role in type IV pili and type II pseudopili formation by proteolytically removing the leader sequence from substrate proteins and subsequently monomethylating the alpha-amino group of the newly exposed N-terminal phenylalanine.</text>
</comment>
<evidence type="ECO:0000313" key="13">
    <source>
        <dbReference type="EMBL" id="MFK7160910.1"/>
    </source>
</evidence>
<dbReference type="InterPro" id="IPR050882">
    <property type="entry name" value="Prepilin_peptidase/N-MTase"/>
</dbReference>
<evidence type="ECO:0000259" key="12">
    <source>
        <dbReference type="Pfam" id="PF06750"/>
    </source>
</evidence>
<accession>A0ABW8PXD8</accession>
<dbReference type="EMBL" id="JBANFI010000004">
    <property type="protein sequence ID" value="MFK7160910.1"/>
    <property type="molecule type" value="Genomic_DNA"/>
</dbReference>
<keyword evidence="7 10" id="KW-0472">Membrane</keyword>
<feature type="domain" description="Prepilin peptidase A24 N-terminal" evidence="12">
    <location>
        <begin position="14"/>
        <end position="108"/>
    </location>
</feature>
<comment type="catalytic activity">
    <reaction evidence="9">
        <text>Typically cleaves a -Gly-|-Phe- bond to release an N-terminal, basic peptide of 5-8 residues from type IV prepilin, and then N-methylates the new N-terminal amino group, the methyl donor being S-adenosyl-L-methionine.</text>
        <dbReference type="EC" id="3.4.23.43"/>
    </reaction>
</comment>
<organism evidence="13 14">
    <name type="scientific">Marinospirillum alkalitolerans</name>
    <dbReference type="NCBI Taxonomy" id="3123374"/>
    <lineage>
        <taxon>Bacteria</taxon>
        <taxon>Pseudomonadati</taxon>
        <taxon>Pseudomonadota</taxon>
        <taxon>Gammaproteobacteria</taxon>
        <taxon>Oceanospirillales</taxon>
        <taxon>Oceanospirillaceae</taxon>
        <taxon>Marinospirillum</taxon>
    </lineage>
</organism>
<protein>
    <recommendedName>
        <fullName evidence="9">Prepilin leader peptidase/N-methyltransferase</fullName>
        <ecNumber evidence="9">2.1.1.-</ecNumber>
        <ecNumber evidence="9">3.4.23.43</ecNumber>
    </recommendedName>
</protein>
<keyword evidence="4" id="KW-0997">Cell inner membrane</keyword>
<keyword evidence="9" id="KW-0511">Multifunctional enzyme</keyword>
<feature type="transmembrane region" description="Helical" evidence="10">
    <location>
        <begin position="100"/>
        <end position="124"/>
    </location>
</feature>
<gene>
    <name evidence="13" type="ORF">V6U78_07670</name>
</gene>
<dbReference type="PANTHER" id="PTHR30487">
    <property type="entry name" value="TYPE 4 PREPILIN-LIKE PROTEINS LEADER PEPTIDE-PROCESSING ENZYME"/>
    <property type="match status" value="1"/>
</dbReference>
<evidence type="ECO:0000313" key="14">
    <source>
        <dbReference type="Proteomes" id="UP001621714"/>
    </source>
</evidence>
<proteinExistence type="inferred from homology"/>
<evidence type="ECO:0000259" key="11">
    <source>
        <dbReference type="Pfam" id="PF01478"/>
    </source>
</evidence>
<dbReference type="RefSeq" id="WP_405339087.1">
    <property type="nucleotide sequence ID" value="NZ_JBANFI010000004.1"/>
</dbReference>
<keyword evidence="14" id="KW-1185">Reference proteome</keyword>
<dbReference type="InterPro" id="IPR010627">
    <property type="entry name" value="Prepilin_pept_A24_N"/>
</dbReference>
<feature type="transmembrane region" description="Helical" evidence="10">
    <location>
        <begin position="166"/>
        <end position="184"/>
    </location>
</feature>
<dbReference type="PANTHER" id="PTHR30487:SF0">
    <property type="entry name" value="PREPILIN LEADER PEPTIDASE_N-METHYLTRANSFERASE-RELATED"/>
    <property type="match status" value="1"/>
</dbReference>
<name>A0ABW8PXD8_9GAMM</name>